<dbReference type="PANTHER" id="PTHR30383:SF5">
    <property type="entry name" value="SGNH HYDROLASE-TYPE ESTERASE DOMAIN-CONTAINING PROTEIN"/>
    <property type="match status" value="1"/>
</dbReference>
<accession>K1TQP3</accession>
<dbReference type="InterPro" id="IPR001087">
    <property type="entry name" value="GDSL"/>
</dbReference>
<dbReference type="Pfam" id="PF00657">
    <property type="entry name" value="Lipase_GDSL"/>
    <property type="match status" value="1"/>
</dbReference>
<keyword evidence="1" id="KW-0812">Transmembrane</keyword>
<feature type="transmembrane region" description="Helical" evidence="1">
    <location>
        <begin position="7"/>
        <end position="24"/>
    </location>
</feature>
<proteinExistence type="predicted"/>
<dbReference type="InterPro" id="IPR051532">
    <property type="entry name" value="Ester_Hydrolysis_Enzymes"/>
</dbReference>
<sequence length="240" mass="28069">MKKYKKIIILTVISLSVYFIYLVTNKNNITYISLGDSLSIGQNAYGGNSYGYTGYFSDYLRKGHNLNITTTYFNSKNKDIPTLYNDILKNESILIDNNNYNLKRLLQEADIITISIGLNDIIYEYSLKNKNELSKYEEDRIISYIEDNFNSLIQEIKKYTTKKIIVVGYPTNNVKYKNLIQKLNTKYKKICQGTDDIFIDSDKLLNNEKYFELKKNLFPNDQGYKKIAENIIKSYENTKK</sequence>
<name>K1TQP3_9ZZZZ</name>
<dbReference type="SUPFAM" id="SSF52266">
    <property type="entry name" value="SGNH hydrolase"/>
    <property type="match status" value="1"/>
</dbReference>
<gene>
    <name evidence="2" type="ORF">OBE_04170</name>
</gene>
<dbReference type="AlphaFoldDB" id="K1TQP3"/>
<dbReference type="EMBL" id="AJWZ01002821">
    <property type="protein sequence ID" value="EKC69914.1"/>
    <property type="molecule type" value="Genomic_DNA"/>
</dbReference>
<protein>
    <submittedName>
        <fullName evidence="2">Protein containing Lipase, GDSL domain protein</fullName>
        <ecNumber evidence="2">3.-.-.-</ecNumber>
    </submittedName>
</protein>
<comment type="caution">
    <text evidence="2">The sequence shown here is derived from an EMBL/GenBank/DDBJ whole genome shotgun (WGS) entry which is preliminary data.</text>
</comment>
<dbReference type="EC" id="3.-.-.-" evidence="2"/>
<evidence type="ECO:0000256" key="1">
    <source>
        <dbReference type="SAM" id="Phobius"/>
    </source>
</evidence>
<dbReference type="InterPro" id="IPR036514">
    <property type="entry name" value="SGNH_hydro_sf"/>
</dbReference>
<reference evidence="2" key="1">
    <citation type="journal article" date="2013" name="Environ. Microbiol.">
        <title>Microbiota from the distal guts of lean and obese adolescents exhibit partial functional redundancy besides clear differences in community structure.</title>
        <authorList>
            <person name="Ferrer M."/>
            <person name="Ruiz A."/>
            <person name="Lanza F."/>
            <person name="Haange S.B."/>
            <person name="Oberbach A."/>
            <person name="Till H."/>
            <person name="Bargiela R."/>
            <person name="Campoy C."/>
            <person name="Segura M.T."/>
            <person name="Richter M."/>
            <person name="von Bergen M."/>
            <person name="Seifert J."/>
            <person name="Suarez A."/>
        </authorList>
    </citation>
    <scope>NUCLEOTIDE SEQUENCE</scope>
</reference>
<organism evidence="2">
    <name type="scientific">human gut metagenome</name>
    <dbReference type="NCBI Taxonomy" id="408170"/>
    <lineage>
        <taxon>unclassified sequences</taxon>
        <taxon>metagenomes</taxon>
        <taxon>organismal metagenomes</taxon>
    </lineage>
</organism>
<dbReference type="PANTHER" id="PTHR30383">
    <property type="entry name" value="THIOESTERASE 1/PROTEASE 1/LYSOPHOSPHOLIPASE L1"/>
    <property type="match status" value="1"/>
</dbReference>
<keyword evidence="1" id="KW-0472">Membrane</keyword>
<evidence type="ECO:0000313" key="2">
    <source>
        <dbReference type="EMBL" id="EKC69914.1"/>
    </source>
</evidence>
<keyword evidence="2" id="KW-0378">Hydrolase</keyword>
<dbReference type="GO" id="GO:0004622">
    <property type="term" value="F:phosphatidylcholine lysophospholipase activity"/>
    <property type="evidence" value="ECO:0007669"/>
    <property type="project" value="TreeGrafter"/>
</dbReference>
<keyword evidence="1" id="KW-1133">Transmembrane helix</keyword>
<dbReference type="Gene3D" id="3.40.50.1110">
    <property type="entry name" value="SGNH hydrolase"/>
    <property type="match status" value="1"/>
</dbReference>